<dbReference type="PROSITE" id="PS52016">
    <property type="entry name" value="TONB_DEPENDENT_REC_3"/>
    <property type="match status" value="1"/>
</dbReference>
<dbReference type="OrthoDB" id="9760333at2"/>
<dbReference type="Gene3D" id="2.40.170.20">
    <property type="entry name" value="TonB-dependent receptor, beta-barrel domain"/>
    <property type="match status" value="1"/>
</dbReference>
<sequence>MSAFSKSLRVAAFTTAACIPQVALANIEVDADRDYLPTEIVVTGSLDGYSEDDGSTGTKTPTPLVDVPQTIAVIGQDQIEDQNLRQLGEALRYVPGISIETGEGHRDAVFIRGQETTADFYIDGIRDDAQYYRPLYNVERVEVLKGPNALIFGRGAGGGAINRVAKIADPYGLTLAGNASVDSFGGFAFAADVGTPLAEGIGLRLNATYEQFDGARDVFEGEFFGIAPTLTAEFGDTQVSAFYVHDEDDRVTDRGLPSLGTGPIQGYDKTFFGDPDYNRATANVDIARLRVDHKLSDAVSINGTLQYADYDKYYGNIVPTGATATTVTLSGYDNSTDRQNLIGQANLVAEFQTGEVGHTLLLGVEAMGQESIDGRNRVLFAGGATSTTVPLGRTISVPAFTTTFQRERNSDLTTLSFYAQEQLDFGPLQLIAGVRYDRFELDTFDVGSSTALSRTDEKWSPRVGLVFEPLEHVSLYASYSQSFLPQSGDQFTVLSSTTALLEPESFDNYEIGVKWAPRPNLLITGAAFRLDRSNTQATDPLNPGAVVLTGASRVQGIELSVTGRLTDNFDISGGYTYLDGEVREDTTSAVAGTRLEQLPEHQVSLWGRYKLTDRLAIGTGVIHQSSQLVPIGGPVRLPAYTRVDAGLFYDATDTIAVQLNVENLLDEDYYPAAHGPNNIQPGDPLNATLTVRMKL</sequence>
<dbReference type="Proteomes" id="UP000092698">
    <property type="component" value="Chromosome"/>
</dbReference>
<dbReference type="GO" id="GO:0015891">
    <property type="term" value="P:siderophore transport"/>
    <property type="evidence" value="ECO:0007669"/>
    <property type="project" value="InterPro"/>
</dbReference>
<dbReference type="SUPFAM" id="SSF56935">
    <property type="entry name" value="Porins"/>
    <property type="match status" value="1"/>
</dbReference>
<keyword evidence="4 10" id="KW-1134">Transmembrane beta strand</keyword>
<evidence type="ECO:0000256" key="8">
    <source>
        <dbReference type="ARBA" id="ARBA00023170"/>
    </source>
</evidence>
<evidence type="ECO:0000256" key="7">
    <source>
        <dbReference type="ARBA" id="ARBA00023136"/>
    </source>
</evidence>
<dbReference type="STRING" id="645517.A6F65_02476"/>
<proteinExistence type="inferred from homology"/>
<protein>
    <submittedName>
        <fullName evidence="15">Putative TonB-dependent receptor BfrD</fullName>
    </submittedName>
</protein>
<dbReference type="InterPro" id="IPR036942">
    <property type="entry name" value="Beta-barrel_TonB_sf"/>
</dbReference>
<dbReference type="CDD" id="cd01347">
    <property type="entry name" value="ligand_gated_channel"/>
    <property type="match status" value="1"/>
</dbReference>
<dbReference type="InterPro" id="IPR039426">
    <property type="entry name" value="TonB-dep_rcpt-like"/>
</dbReference>
<dbReference type="InterPro" id="IPR037066">
    <property type="entry name" value="Plug_dom_sf"/>
</dbReference>
<dbReference type="PANTHER" id="PTHR32552">
    <property type="entry name" value="FERRICHROME IRON RECEPTOR-RELATED"/>
    <property type="match status" value="1"/>
</dbReference>
<evidence type="ECO:0000256" key="5">
    <source>
        <dbReference type="ARBA" id="ARBA00022692"/>
    </source>
</evidence>
<feature type="domain" description="TonB-dependent receptor-like beta-barrel" evidence="13">
    <location>
        <begin position="237"/>
        <end position="664"/>
    </location>
</feature>
<comment type="subcellular location">
    <subcellularLocation>
        <location evidence="1 10">Cell outer membrane</location>
        <topology evidence="1 10">Multi-pass membrane protein</topology>
    </subcellularLocation>
</comment>
<evidence type="ECO:0000259" key="13">
    <source>
        <dbReference type="Pfam" id="PF00593"/>
    </source>
</evidence>
<dbReference type="EMBL" id="CP016545">
    <property type="protein sequence ID" value="ANU08757.1"/>
    <property type="molecule type" value="Genomic_DNA"/>
</dbReference>
<keyword evidence="5 10" id="KW-0812">Transmembrane</keyword>
<keyword evidence="16" id="KW-1185">Reference proteome</keyword>
<keyword evidence="6 11" id="KW-0798">TonB box</keyword>
<dbReference type="GO" id="GO:0015344">
    <property type="term" value="F:siderophore uptake transmembrane transporter activity"/>
    <property type="evidence" value="ECO:0007669"/>
    <property type="project" value="TreeGrafter"/>
</dbReference>
<dbReference type="GO" id="GO:0009279">
    <property type="term" value="C:cell outer membrane"/>
    <property type="evidence" value="ECO:0007669"/>
    <property type="project" value="UniProtKB-SubCell"/>
</dbReference>
<evidence type="ECO:0000256" key="3">
    <source>
        <dbReference type="ARBA" id="ARBA00022448"/>
    </source>
</evidence>
<dbReference type="InterPro" id="IPR010105">
    <property type="entry name" value="TonB_sidphr_rcpt"/>
</dbReference>
<accession>A0A1C7DBG3</accession>
<evidence type="ECO:0000256" key="12">
    <source>
        <dbReference type="SAM" id="SignalP"/>
    </source>
</evidence>
<evidence type="ECO:0000256" key="4">
    <source>
        <dbReference type="ARBA" id="ARBA00022452"/>
    </source>
</evidence>
<feature type="domain" description="TonB-dependent receptor plug" evidence="14">
    <location>
        <begin position="64"/>
        <end position="160"/>
    </location>
</feature>
<evidence type="ECO:0000259" key="14">
    <source>
        <dbReference type="Pfam" id="PF07715"/>
    </source>
</evidence>
<evidence type="ECO:0000313" key="15">
    <source>
        <dbReference type="EMBL" id="ANU08757.1"/>
    </source>
</evidence>
<dbReference type="PATRIC" id="fig|645517.4.peg.2461"/>
<feature type="signal peptide" evidence="12">
    <location>
        <begin position="1"/>
        <end position="25"/>
    </location>
</feature>
<reference evidence="15 16" key="1">
    <citation type="submission" date="2016-07" db="EMBL/GenBank/DDBJ databases">
        <title>Complete genome sequence of Altererythrobacter namhicola JCM 16345T, containing esterase-encoding genes.</title>
        <authorList>
            <person name="Cheng H."/>
            <person name="Wu Y.-H."/>
            <person name="Jian S.-L."/>
            <person name="Huo Y.-Y."/>
            <person name="Wang C.-S."/>
            <person name="Xu X.-W."/>
        </authorList>
    </citation>
    <scope>NUCLEOTIDE SEQUENCE [LARGE SCALE GENOMIC DNA]</scope>
    <source>
        <strain evidence="15 16">JCM 16345</strain>
    </source>
</reference>
<dbReference type="AlphaFoldDB" id="A0A1C7DBG3"/>
<dbReference type="Pfam" id="PF00593">
    <property type="entry name" value="TonB_dep_Rec_b-barrel"/>
    <property type="match status" value="1"/>
</dbReference>
<keyword evidence="3 10" id="KW-0813">Transport</keyword>
<keyword evidence="9 10" id="KW-0998">Cell outer membrane</keyword>
<dbReference type="NCBIfam" id="TIGR01783">
    <property type="entry name" value="TonB-siderophor"/>
    <property type="match status" value="1"/>
</dbReference>
<dbReference type="Gene3D" id="2.170.130.10">
    <property type="entry name" value="TonB-dependent receptor, plug domain"/>
    <property type="match status" value="1"/>
</dbReference>
<keyword evidence="7 10" id="KW-0472">Membrane</keyword>
<dbReference type="Pfam" id="PF07715">
    <property type="entry name" value="Plug"/>
    <property type="match status" value="1"/>
</dbReference>
<evidence type="ECO:0000313" key="16">
    <source>
        <dbReference type="Proteomes" id="UP000092698"/>
    </source>
</evidence>
<evidence type="ECO:0000256" key="6">
    <source>
        <dbReference type="ARBA" id="ARBA00023077"/>
    </source>
</evidence>
<dbReference type="InterPro" id="IPR012910">
    <property type="entry name" value="Plug_dom"/>
</dbReference>
<dbReference type="PANTHER" id="PTHR32552:SF83">
    <property type="entry name" value="BLR3904 PROTEIN"/>
    <property type="match status" value="1"/>
</dbReference>
<gene>
    <name evidence="15" type="primary">bfrD</name>
    <name evidence="15" type="ORF">A6F65_02476</name>
</gene>
<feature type="chain" id="PRO_5008884580" evidence="12">
    <location>
        <begin position="26"/>
        <end position="695"/>
    </location>
</feature>
<organism evidence="15 16">
    <name type="scientific">Paraurantiacibacter namhicola</name>
    <dbReference type="NCBI Taxonomy" id="645517"/>
    <lineage>
        <taxon>Bacteria</taxon>
        <taxon>Pseudomonadati</taxon>
        <taxon>Pseudomonadota</taxon>
        <taxon>Alphaproteobacteria</taxon>
        <taxon>Sphingomonadales</taxon>
        <taxon>Erythrobacteraceae</taxon>
        <taxon>Paraurantiacibacter</taxon>
    </lineage>
</organism>
<comment type="similarity">
    <text evidence="2 10 11">Belongs to the TonB-dependent receptor family.</text>
</comment>
<evidence type="ECO:0000256" key="10">
    <source>
        <dbReference type="PROSITE-ProRule" id="PRU01360"/>
    </source>
</evidence>
<dbReference type="GO" id="GO:0038023">
    <property type="term" value="F:signaling receptor activity"/>
    <property type="evidence" value="ECO:0007669"/>
    <property type="project" value="InterPro"/>
</dbReference>
<dbReference type="KEGG" id="anh:A6F65_02476"/>
<keyword evidence="12" id="KW-0732">Signal</keyword>
<name>A0A1C7DBG3_9SPHN</name>
<dbReference type="RefSeq" id="WP_067789341.1">
    <property type="nucleotide sequence ID" value="NZ_CP016545.1"/>
</dbReference>
<evidence type="ECO:0000256" key="1">
    <source>
        <dbReference type="ARBA" id="ARBA00004571"/>
    </source>
</evidence>
<evidence type="ECO:0000256" key="11">
    <source>
        <dbReference type="RuleBase" id="RU003357"/>
    </source>
</evidence>
<evidence type="ECO:0000256" key="9">
    <source>
        <dbReference type="ARBA" id="ARBA00023237"/>
    </source>
</evidence>
<dbReference type="InterPro" id="IPR000531">
    <property type="entry name" value="Beta-barrel_TonB"/>
</dbReference>
<keyword evidence="8 15" id="KW-0675">Receptor</keyword>
<evidence type="ECO:0000256" key="2">
    <source>
        <dbReference type="ARBA" id="ARBA00009810"/>
    </source>
</evidence>